<reference evidence="10" key="1">
    <citation type="submission" date="2019-08" db="EMBL/GenBank/DDBJ databases">
        <authorList>
            <person name="Kucharzyk K."/>
            <person name="Murdoch R.W."/>
            <person name="Higgins S."/>
            <person name="Loffler F."/>
        </authorList>
    </citation>
    <scope>NUCLEOTIDE SEQUENCE</scope>
</reference>
<evidence type="ECO:0000313" key="10">
    <source>
        <dbReference type="EMBL" id="MPM62166.1"/>
    </source>
</evidence>
<dbReference type="InterPro" id="IPR027417">
    <property type="entry name" value="P-loop_NTPase"/>
</dbReference>
<keyword evidence="10" id="KW-0378">Hydrolase</keyword>
<dbReference type="EC" id="3.6.3.-" evidence="10"/>
<evidence type="ECO:0000256" key="4">
    <source>
        <dbReference type="ARBA" id="ARBA00022475"/>
    </source>
</evidence>
<keyword evidence="7" id="KW-1278">Translocase</keyword>
<comment type="caution">
    <text evidence="10">The sequence shown here is derived from an EMBL/GenBank/DDBJ whole genome shotgun (WGS) entry which is preliminary data.</text>
</comment>
<dbReference type="EMBL" id="VSSQ01018725">
    <property type="protein sequence ID" value="MPM62166.1"/>
    <property type="molecule type" value="Genomic_DNA"/>
</dbReference>
<accession>A0A645BAR5</accession>
<dbReference type="InterPro" id="IPR050095">
    <property type="entry name" value="ECF_ABC_transporter_ATP-bd"/>
</dbReference>
<proteinExistence type="inferred from homology"/>
<evidence type="ECO:0000256" key="8">
    <source>
        <dbReference type="ARBA" id="ARBA00023136"/>
    </source>
</evidence>
<comment type="subcellular location">
    <subcellularLocation>
        <location evidence="1">Cell membrane</location>
    </subcellularLocation>
</comment>
<dbReference type="SMART" id="SM00382">
    <property type="entry name" value="AAA"/>
    <property type="match status" value="1"/>
</dbReference>
<dbReference type="InterPro" id="IPR015856">
    <property type="entry name" value="ABC_transpr_CbiO/EcfA_su"/>
</dbReference>
<organism evidence="10">
    <name type="scientific">bioreactor metagenome</name>
    <dbReference type="NCBI Taxonomy" id="1076179"/>
    <lineage>
        <taxon>unclassified sequences</taxon>
        <taxon>metagenomes</taxon>
        <taxon>ecological metagenomes</taxon>
    </lineage>
</organism>
<keyword evidence="8" id="KW-0472">Membrane</keyword>
<evidence type="ECO:0000259" key="9">
    <source>
        <dbReference type="PROSITE" id="PS50893"/>
    </source>
</evidence>
<keyword evidence="3" id="KW-0813">Transport</keyword>
<comment type="similarity">
    <text evidence="2">Belongs to the ABC transporter superfamily.</text>
</comment>
<sequence length="232" mass="25810">MLSVQHLSVKYNPAEEHCALRDVSFSIQDGERVALLGANGAGKSTLLLTLVGILPAAEGTVQVDELQLDRTNLPQIRQKIGVVFQNPDDQLFMPTVFQDIAFGPRNYGVSEVEIAQRADEILDALGISALKNRMVHKLSGGEKRLAALAGVLVMRPSLLLLDEPTSFLDLNAAKRLAECLRNLKQSCLITTHDLLFVEDLCDRFLFLDQGELRWNCQHQELDVYLADEGWKN</sequence>
<dbReference type="Gene3D" id="3.40.50.300">
    <property type="entry name" value="P-loop containing nucleotide triphosphate hydrolases"/>
    <property type="match status" value="1"/>
</dbReference>
<dbReference type="CDD" id="cd03225">
    <property type="entry name" value="ABC_cobalt_CbiO_domain1"/>
    <property type="match status" value="1"/>
</dbReference>
<feature type="domain" description="ABC transporter" evidence="9">
    <location>
        <begin position="4"/>
        <end position="229"/>
    </location>
</feature>
<dbReference type="GO" id="GO:0043190">
    <property type="term" value="C:ATP-binding cassette (ABC) transporter complex"/>
    <property type="evidence" value="ECO:0007669"/>
    <property type="project" value="TreeGrafter"/>
</dbReference>
<dbReference type="FunFam" id="3.40.50.300:FF:000224">
    <property type="entry name" value="Energy-coupling factor transporter ATP-binding protein EcfA"/>
    <property type="match status" value="1"/>
</dbReference>
<evidence type="ECO:0000256" key="6">
    <source>
        <dbReference type="ARBA" id="ARBA00022840"/>
    </source>
</evidence>
<dbReference type="SUPFAM" id="SSF52540">
    <property type="entry name" value="P-loop containing nucleoside triphosphate hydrolases"/>
    <property type="match status" value="1"/>
</dbReference>
<dbReference type="AlphaFoldDB" id="A0A645BAR5"/>
<dbReference type="InterPro" id="IPR017871">
    <property type="entry name" value="ABC_transporter-like_CS"/>
</dbReference>
<protein>
    <submittedName>
        <fullName evidence="10">Energy-coupling factor transporter ATP-binding protein EcfA1</fullName>
        <ecNumber evidence="10">3.6.3.-</ecNumber>
    </submittedName>
</protein>
<keyword evidence="5" id="KW-0547">Nucleotide-binding</keyword>
<dbReference type="Pfam" id="PF00005">
    <property type="entry name" value="ABC_tran"/>
    <property type="match status" value="1"/>
</dbReference>
<dbReference type="PANTHER" id="PTHR43553:SF24">
    <property type="entry name" value="ENERGY-COUPLING FACTOR TRANSPORTER ATP-BINDING PROTEIN ECFA1"/>
    <property type="match status" value="1"/>
</dbReference>
<name>A0A645BAR5_9ZZZZ</name>
<evidence type="ECO:0000256" key="1">
    <source>
        <dbReference type="ARBA" id="ARBA00004236"/>
    </source>
</evidence>
<dbReference type="GO" id="GO:0042626">
    <property type="term" value="F:ATPase-coupled transmembrane transporter activity"/>
    <property type="evidence" value="ECO:0007669"/>
    <property type="project" value="TreeGrafter"/>
</dbReference>
<dbReference type="PROSITE" id="PS50893">
    <property type="entry name" value="ABC_TRANSPORTER_2"/>
    <property type="match status" value="1"/>
</dbReference>
<dbReference type="InterPro" id="IPR003593">
    <property type="entry name" value="AAA+_ATPase"/>
</dbReference>
<dbReference type="GO" id="GO:0005524">
    <property type="term" value="F:ATP binding"/>
    <property type="evidence" value="ECO:0007669"/>
    <property type="project" value="UniProtKB-KW"/>
</dbReference>
<dbReference type="GO" id="GO:0016887">
    <property type="term" value="F:ATP hydrolysis activity"/>
    <property type="evidence" value="ECO:0007669"/>
    <property type="project" value="InterPro"/>
</dbReference>
<dbReference type="PANTHER" id="PTHR43553">
    <property type="entry name" value="HEAVY METAL TRANSPORTER"/>
    <property type="match status" value="1"/>
</dbReference>
<keyword evidence="4" id="KW-1003">Cell membrane</keyword>
<dbReference type="InterPro" id="IPR003439">
    <property type="entry name" value="ABC_transporter-like_ATP-bd"/>
</dbReference>
<keyword evidence="6 10" id="KW-0067">ATP-binding</keyword>
<evidence type="ECO:0000256" key="3">
    <source>
        <dbReference type="ARBA" id="ARBA00022448"/>
    </source>
</evidence>
<dbReference type="PROSITE" id="PS00211">
    <property type="entry name" value="ABC_TRANSPORTER_1"/>
    <property type="match status" value="1"/>
</dbReference>
<evidence type="ECO:0000256" key="2">
    <source>
        <dbReference type="ARBA" id="ARBA00005417"/>
    </source>
</evidence>
<evidence type="ECO:0000256" key="7">
    <source>
        <dbReference type="ARBA" id="ARBA00022967"/>
    </source>
</evidence>
<gene>
    <name evidence="10" type="primary">ecfA1_13</name>
    <name evidence="10" type="ORF">SDC9_109032</name>
</gene>
<evidence type="ECO:0000256" key="5">
    <source>
        <dbReference type="ARBA" id="ARBA00022741"/>
    </source>
</evidence>